<feature type="region of interest" description="Disordered" evidence="1">
    <location>
        <begin position="209"/>
        <end position="240"/>
    </location>
</feature>
<evidence type="ECO:0000256" key="1">
    <source>
        <dbReference type="SAM" id="MobiDB-lite"/>
    </source>
</evidence>
<evidence type="ECO:0000313" key="3">
    <source>
        <dbReference type="Proteomes" id="UP001550535"/>
    </source>
</evidence>
<feature type="region of interest" description="Disordered" evidence="1">
    <location>
        <begin position="408"/>
        <end position="443"/>
    </location>
</feature>
<sequence>MTGKDIGIFLSARHFTGIASSDRKPNDVLDQVESAATTLMLAGGIAHRVVVADCAQPGERDIAEQFATESGFRVRHCPAIGPDQSTVLGTEILEALTTNSWLQTFVVGDDLQAQSAALDVLHRQRRWVIGLAGEYPITPRLADMTYTMPLARARLVSVVSAIITEIARADHEPTVVEVHRELQRRIAGFSPGAYGFEGTAELVAAAQETKSRPKAAPPRTRTVAPAKATKRSRKNTAKPDPMQAALRNAIRSLPTLSESELSVMEEVAVGSHLLELLAAQPDLLAPLAGGGMVTGVFADGVRQITGKTDWRPETVDNFFELQRRAADRHGGWILASPPDRPTFGVFLLADELPGGWSHYTPPSQSPGDDATEVTITTVEETPDEDESEYSSVPDIFDDLGSLAETLAESAPLHGSSGVYRLDRAALDRRSPSPEDHAPGAEAD</sequence>
<feature type="compositionally biased region" description="Basic and acidic residues" evidence="1">
    <location>
        <begin position="420"/>
        <end position="443"/>
    </location>
</feature>
<comment type="caution">
    <text evidence="2">The sequence shown here is derived from an EMBL/GenBank/DDBJ whole genome shotgun (WGS) entry which is preliminary data.</text>
</comment>
<dbReference type="EMBL" id="JBEYBR010000028">
    <property type="protein sequence ID" value="MEU2122771.1"/>
    <property type="molecule type" value="Genomic_DNA"/>
</dbReference>
<name>A0ABV2XAD8_9NOCA</name>
<evidence type="ECO:0000313" key="2">
    <source>
        <dbReference type="EMBL" id="MEU2122771.1"/>
    </source>
</evidence>
<organism evidence="2 3">
    <name type="scientific">Nocardia niwae</name>
    <dbReference type="NCBI Taxonomy" id="626084"/>
    <lineage>
        <taxon>Bacteria</taxon>
        <taxon>Bacillati</taxon>
        <taxon>Actinomycetota</taxon>
        <taxon>Actinomycetes</taxon>
        <taxon>Mycobacteriales</taxon>
        <taxon>Nocardiaceae</taxon>
        <taxon>Nocardia</taxon>
    </lineage>
</organism>
<gene>
    <name evidence="2" type="ORF">ABZ507_13230</name>
</gene>
<accession>A0ABV2XAD8</accession>
<keyword evidence="3" id="KW-1185">Reference proteome</keyword>
<proteinExistence type="predicted"/>
<dbReference type="Proteomes" id="UP001550535">
    <property type="component" value="Unassembled WGS sequence"/>
</dbReference>
<feature type="compositionally biased region" description="Low complexity" evidence="1">
    <location>
        <begin position="217"/>
        <end position="227"/>
    </location>
</feature>
<reference evidence="2 3" key="1">
    <citation type="submission" date="2024-06" db="EMBL/GenBank/DDBJ databases">
        <title>The Natural Products Discovery Center: Release of the First 8490 Sequenced Strains for Exploring Actinobacteria Biosynthetic Diversity.</title>
        <authorList>
            <person name="Kalkreuter E."/>
            <person name="Kautsar S.A."/>
            <person name="Yang D."/>
            <person name="Bader C.D."/>
            <person name="Teijaro C.N."/>
            <person name="Fluegel L."/>
            <person name="Davis C.M."/>
            <person name="Simpson J.R."/>
            <person name="Lauterbach L."/>
            <person name="Steele A.D."/>
            <person name="Gui C."/>
            <person name="Meng S."/>
            <person name="Li G."/>
            <person name="Viehrig K."/>
            <person name="Ye F."/>
            <person name="Su P."/>
            <person name="Kiefer A.F."/>
            <person name="Nichols A."/>
            <person name="Cepeda A.J."/>
            <person name="Yan W."/>
            <person name="Fan B."/>
            <person name="Jiang Y."/>
            <person name="Adhikari A."/>
            <person name="Zheng C.-J."/>
            <person name="Schuster L."/>
            <person name="Cowan T.M."/>
            <person name="Smanski M.J."/>
            <person name="Chevrette M.G."/>
            <person name="De Carvalho L.P.S."/>
            <person name="Shen B."/>
        </authorList>
    </citation>
    <scope>NUCLEOTIDE SEQUENCE [LARGE SCALE GENOMIC DNA]</scope>
    <source>
        <strain evidence="2 3">NPDC019434</strain>
    </source>
</reference>
<dbReference type="RefSeq" id="WP_357807738.1">
    <property type="nucleotide sequence ID" value="NZ_JBEYBM010000019.1"/>
</dbReference>
<protein>
    <submittedName>
        <fullName evidence="2">Uncharacterized protein</fullName>
    </submittedName>
</protein>